<dbReference type="EMBL" id="LSSL01005940">
    <property type="protein sequence ID" value="OLY78614.1"/>
    <property type="molecule type" value="Genomic_DNA"/>
</dbReference>
<dbReference type="AlphaFoldDB" id="A0A1R0GP07"/>
<name>A0A1R0GP07_9FUNG</name>
<reference evidence="2 3" key="1">
    <citation type="journal article" date="2016" name="Mol. Biol. Evol.">
        <title>Genome-Wide Survey of Gut Fungi (Harpellales) Reveals the First Horizontally Transferred Ubiquitin Gene from a Mosquito Host.</title>
        <authorList>
            <person name="Wang Y."/>
            <person name="White M.M."/>
            <person name="Kvist S."/>
            <person name="Moncalvo J.M."/>
        </authorList>
    </citation>
    <scope>NUCLEOTIDE SEQUENCE [LARGE SCALE GENOMIC DNA]</scope>
    <source>
        <strain evidence="2 3">ALG-7-W6</strain>
    </source>
</reference>
<organism evidence="2 3">
    <name type="scientific">Smittium mucronatum</name>
    <dbReference type="NCBI Taxonomy" id="133383"/>
    <lineage>
        <taxon>Eukaryota</taxon>
        <taxon>Fungi</taxon>
        <taxon>Fungi incertae sedis</taxon>
        <taxon>Zoopagomycota</taxon>
        <taxon>Kickxellomycotina</taxon>
        <taxon>Harpellomycetes</taxon>
        <taxon>Harpellales</taxon>
        <taxon>Legeriomycetaceae</taxon>
        <taxon>Smittium</taxon>
    </lineage>
</organism>
<dbReference type="EMBL" id="LSSL01005920">
    <property type="protein sequence ID" value="OLY78625.1"/>
    <property type="molecule type" value="Genomic_DNA"/>
</dbReference>
<evidence type="ECO:0000313" key="3">
    <source>
        <dbReference type="Proteomes" id="UP000187455"/>
    </source>
</evidence>
<comment type="caution">
    <text evidence="2">The sequence shown here is derived from an EMBL/GenBank/DDBJ whole genome shotgun (WGS) entry which is preliminary data.</text>
</comment>
<evidence type="ECO:0000313" key="2">
    <source>
        <dbReference type="EMBL" id="OLY78625.1"/>
    </source>
</evidence>
<accession>A0A1R0GP07</accession>
<gene>
    <name evidence="2" type="ORF">AYI68_g7321</name>
    <name evidence="1" type="ORF">AYI68_g7332</name>
</gene>
<evidence type="ECO:0000313" key="1">
    <source>
        <dbReference type="EMBL" id="OLY78614.1"/>
    </source>
</evidence>
<reference evidence="2" key="2">
    <citation type="submission" date="2017-01" db="EMBL/GenBank/DDBJ databases">
        <authorList>
            <person name="Mah S.A."/>
            <person name="Swanson W.J."/>
            <person name="Moy G.W."/>
            <person name="Vacquier V.D."/>
        </authorList>
    </citation>
    <scope>NUCLEOTIDE SEQUENCE</scope>
    <source>
        <strain evidence="2">ALG-7-W6</strain>
    </source>
</reference>
<protein>
    <submittedName>
        <fullName evidence="2">Uncharacterized protein</fullName>
    </submittedName>
</protein>
<dbReference type="Proteomes" id="UP000187455">
    <property type="component" value="Unassembled WGS sequence"/>
</dbReference>
<proteinExistence type="predicted"/>
<sequence length="74" mass="8173">MGITIGLSLEDNLVAEESVTHGNTSQIIKVKDDLYNKNFDDSVSLKGKIKNLKGSIKNTHKATKSIIMENHCML</sequence>
<keyword evidence="3" id="KW-1185">Reference proteome</keyword>